<accession>A0A2D3V3B5</accession>
<keyword evidence="8" id="KW-1133">Transmembrane helix</keyword>
<reference evidence="9 10" key="1">
    <citation type="submission" date="2016-03" db="EMBL/GenBank/DDBJ databases">
        <authorList>
            <person name="Ploux O."/>
        </authorList>
    </citation>
    <scope>NUCLEOTIDE SEQUENCE [LARGE SCALE GENOMIC DNA]</scope>
    <source>
        <strain evidence="9 10">URUG2</strain>
    </source>
</reference>
<comment type="similarity">
    <text evidence="2">Belongs to the cytochrome P450 family.</text>
</comment>
<evidence type="ECO:0000256" key="4">
    <source>
        <dbReference type="ARBA" id="ARBA00023002"/>
    </source>
</evidence>
<keyword evidence="10" id="KW-1185">Reference proteome</keyword>
<dbReference type="InterPro" id="IPR001128">
    <property type="entry name" value="Cyt_P450"/>
</dbReference>
<dbReference type="GO" id="GO:0004497">
    <property type="term" value="F:monooxygenase activity"/>
    <property type="evidence" value="ECO:0007669"/>
    <property type="project" value="UniProtKB-KW"/>
</dbReference>
<feature type="transmembrane region" description="Helical" evidence="8">
    <location>
        <begin position="6"/>
        <end position="28"/>
    </location>
</feature>
<dbReference type="AlphaFoldDB" id="A0A2D3V3B5"/>
<gene>
    <name evidence="9" type="ORF">RCC_07047</name>
</gene>
<dbReference type="CDD" id="cd11041">
    <property type="entry name" value="CYP503A1-like"/>
    <property type="match status" value="1"/>
</dbReference>
<organism evidence="9 10">
    <name type="scientific">Ramularia collo-cygni</name>
    <dbReference type="NCBI Taxonomy" id="112498"/>
    <lineage>
        <taxon>Eukaryota</taxon>
        <taxon>Fungi</taxon>
        <taxon>Dikarya</taxon>
        <taxon>Ascomycota</taxon>
        <taxon>Pezizomycotina</taxon>
        <taxon>Dothideomycetes</taxon>
        <taxon>Dothideomycetidae</taxon>
        <taxon>Mycosphaerellales</taxon>
        <taxon>Mycosphaerellaceae</taxon>
        <taxon>Ramularia</taxon>
    </lineage>
</organism>
<dbReference type="InterPro" id="IPR002401">
    <property type="entry name" value="Cyt_P450_E_grp-I"/>
</dbReference>
<evidence type="ECO:0000256" key="3">
    <source>
        <dbReference type="ARBA" id="ARBA00022723"/>
    </source>
</evidence>
<evidence type="ECO:0000256" key="6">
    <source>
        <dbReference type="ARBA" id="ARBA00023033"/>
    </source>
</evidence>
<keyword evidence="4" id="KW-0560">Oxidoreductase</keyword>
<comment type="cofactor">
    <cofactor evidence="1 7">
        <name>heme</name>
        <dbReference type="ChEBI" id="CHEBI:30413"/>
    </cofactor>
</comment>
<evidence type="ECO:0000313" key="10">
    <source>
        <dbReference type="Proteomes" id="UP000225277"/>
    </source>
</evidence>
<dbReference type="GO" id="GO:0016705">
    <property type="term" value="F:oxidoreductase activity, acting on paired donors, with incorporation or reduction of molecular oxygen"/>
    <property type="evidence" value="ECO:0007669"/>
    <property type="project" value="InterPro"/>
</dbReference>
<sequence>MDLPFSLPVIVATGTALLLATAIWIYLLTKRVEKPNLRVFEVTDGNVVGKLEEAYRECPDEPFLFSMAGMSVVVLPVADIETIRTLPETDVSIKHHHYNVFLGEYSYMGTKADEFDATMRHTLTRNTPVVLASFTAEVEYAMKQCIGEVSPDSWKPVKVRGAMSRVASLMSGRAFVGLPLSRDPIWVEATVNYTQDVSRAWMKLIMLPWPLRPIIAPFLKEVRNLLRQRAVNEERLAPLIEQKRAGLGKDKTVPGGDMIEWFMQEYENNHPTPQELGRDQLLATFASIYNLSNALSYIIYDLAGYPDFIAELRQEVIDVVGEGGRIDKATLPKLRKLDSFARESQRMNPPSLVNIPRVVTNPKGLRTASGHIIPKGNTTTIRAHPINQDPKLWKDPSKFDGLRFEKLRQLPENAQKYQHSSTGVDNINFGHGIWACPGRFFAAAEIRVVMAYCLMNYDLRVVPGEQKPGQVHYGLATLPDGERSIEFRQRTPEINIRWE</sequence>
<keyword evidence="3 7" id="KW-0479">Metal-binding</keyword>
<keyword evidence="8" id="KW-0472">Membrane</keyword>
<feature type="binding site" description="axial binding residue" evidence="7">
    <location>
        <position position="436"/>
    </location>
    <ligand>
        <name>heme</name>
        <dbReference type="ChEBI" id="CHEBI:30413"/>
    </ligand>
    <ligandPart>
        <name>Fe</name>
        <dbReference type="ChEBI" id="CHEBI:18248"/>
    </ligandPart>
</feature>
<dbReference type="RefSeq" id="XP_023628074.1">
    <property type="nucleotide sequence ID" value="XM_023772306.1"/>
</dbReference>
<dbReference type="GeneID" id="35602168"/>
<evidence type="ECO:0000256" key="8">
    <source>
        <dbReference type="SAM" id="Phobius"/>
    </source>
</evidence>
<dbReference type="GO" id="GO:0020037">
    <property type="term" value="F:heme binding"/>
    <property type="evidence" value="ECO:0007669"/>
    <property type="project" value="InterPro"/>
</dbReference>
<dbReference type="PRINTS" id="PR00463">
    <property type="entry name" value="EP450I"/>
</dbReference>
<dbReference type="PANTHER" id="PTHR46206">
    <property type="entry name" value="CYTOCHROME P450"/>
    <property type="match status" value="1"/>
</dbReference>
<keyword evidence="8" id="KW-0812">Transmembrane</keyword>
<dbReference type="GO" id="GO:0005506">
    <property type="term" value="F:iron ion binding"/>
    <property type="evidence" value="ECO:0007669"/>
    <property type="project" value="InterPro"/>
</dbReference>
<dbReference type="Gene3D" id="1.10.630.10">
    <property type="entry name" value="Cytochrome P450"/>
    <property type="match status" value="1"/>
</dbReference>
<evidence type="ECO:0000256" key="2">
    <source>
        <dbReference type="ARBA" id="ARBA00010617"/>
    </source>
</evidence>
<keyword evidence="5 7" id="KW-0408">Iron</keyword>
<name>A0A2D3V3B5_9PEZI</name>
<dbReference type="PANTHER" id="PTHR46206:SF6">
    <property type="entry name" value="CYTOCHROME P450 MONOOXYGENASE AN1598-RELATED"/>
    <property type="match status" value="1"/>
</dbReference>
<protein>
    <submittedName>
        <fullName evidence="9">Related to cytochrome P450 monooxygenase (LovA)</fullName>
    </submittedName>
</protein>
<dbReference type="OrthoDB" id="1844152at2759"/>
<keyword evidence="6 9" id="KW-0503">Monooxygenase</keyword>
<dbReference type="InterPro" id="IPR036396">
    <property type="entry name" value="Cyt_P450_sf"/>
</dbReference>
<evidence type="ECO:0000313" key="9">
    <source>
        <dbReference type="EMBL" id="CZT21185.1"/>
    </source>
</evidence>
<dbReference type="STRING" id="112498.A0A2D3V3B5"/>
<evidence type="ECO:0000256" key="1">
    <source>
        <dbReference type="ARBA" id="ARBA00001971"/>
    </source>
</evidence>
<dbReference type="Proteomes" id="UP000225277">
    <property type="component" value="Unassembled WGS sequence"/>
</dbReference>
<evidence type="ECO:0000256" key="7">
    <source>
        <dbReference type="PIRSR" id="PIRSR602401-1"/>
    </source>
</evidence>
<proteinExistence type="inferred from homology"/>
<dbReference type="Pfam" id="PF00067">
    <property type="entry name" value="p450"/>
    <property type="match status" value="1"/>
</dbReference>
<evidence type="ECO:0000256" key="5">
    <source>
        <dbReference type="ARBA" id="ARBA00023004"/>
    </source>
</evidence>
<dbReference type="EMBL" id="FJUY01000010">
    <property type="protein sequence ID" value="CZT21185.1"/>
    <property type="molecule type" value="Genomic_DNA"/>
</dbReference>
<keyword evidence="7" id="KW-0349">Heme</keyword>
<dbReference type="SUPFAM" id="SSF48264">
    <property type="entry name" value="Cytochrome P450"/>
    <property type="match status" value="1"/>
</dbReference>